<comment type="subcellular location">
    <subcellularLocation>
        <location evidence="6">Cell membrane</location>
        <topology evidence="6">Multi-pass membrane protein</topology>
    </subcellularLocation>
    <subcellularLocation>
        <location evidence="1">Membrane</location>
        <topology evidence="1">Multi-pass membrane protein</topology>
    </subcellularLocation>
</comment>
<dbReference type="GO" id="GO:0046677">
    <property type="term" value="P:response to antibiotic"/>
    <property type="evidence" value="ECO:0007669"/>
    <property type="project" value="UniProtKB-KW"/>
</dbReference>
<feature type="region of interest" description="Disordered" evidence="7">
    <location>
        <begin position="1"/>
        <end position="27"/>
    </location>
</feature>
<dbReference type="Pfam" id="PF01061">
    <property type="entry name" value="ABC2_membrane"/>
    <property type="match status" value="1"/>
</dbReference>
<keyword evidence="6" id="KW-1003">Cell membrane</keyword>
<dbReference type="EMBL" id="JACHMO010000001">
    <property type="protein sequence ID" value="MBB5802454.1"/>
    <property type="molecule type" value="Genomic_DNA"/>
</dbReference>
<evidence type="ECO:0000259" key="8">
    <source>
        <dbReference type="PROSITE" id="PS51012"/>
    </source>
</evidence>
<evidence type="ECO:0000256" key="1">
    <source>
        <dbReference type="ARBA" id="ARBA00004141"/>
    </source>
</evidence>
<keyword evidence="2 6" id="KW-0812">Transmembrane</keyword>
<comment type="caution">
    <text evidence="9">The sequence shown here is derived from an EMBL/GenBank/DDBJ whole genome shotgun (WGS) entry which is preliminary data.</text>
</comment>
<evidence type="ECO:0000256" key="5">
    <source>
        <dbReference type="ARBA" id="ARBA00023251"/>
    </source>
</evidence>
<dbReference type="InterPro" id="IPR000412">
    <property type="entry name" value="ABC_2_transport"/>
</dbReference>
<name>A0A7W9M001_9PSEU</name>
<dbReference type="PIRSF" id="PIRSF006648">
    <property type="entry name" value="DrrB"/>
    <property type="match status" value="1"/>
</dbReference>
<dbReference type="PANTHER" id="PTHR43229">
    <property type="entry name" value="NODULATION PROTEIN J"/>
    <property type="match status" value="1"/>
</dbReference>
<dbReference type="InterPro" id="IPR013525">
    <property type="entry name" value="ABC2_TM"/>
</dbReference>
<sequence>MTTSTAPATEGAARRGALSARTRPPKAGPLSAALTFAWRSMLKLKHVPDQMSDAVVLPVMFTLMFTFLFGGAISGTTHDYLQFFLPGVMVLAVTLSSVFSGISLNLDLSKGSFDRFRTLPIWRPSMLIGAALGDTFRYFVASLVPFLVGLLLGFRPGGGVVGLLLALLFLQLFAFCLSWLWTMFALLLSTPTGFQGLTMPIQFVLVFASNVMVPPQTMPGWLDAVVSANPISHVATAVRGLLHGTVTAGQLGAGFLACAAFLVVFGTVTSVLFSKRQR</sequence>
<keyword evidence="6" id="KW-0813">Transport</keyword>
<organism evidence="9 10">
    <name type="scientific">Saccharothrix ecbatanensis</name>
    <dbReference type="NCBI Taxonomy" id="1105145"/>
    <lineage>
        <taxon>Bacteria</taxon>
        <taxon>Bacillati</taxon>
        <taxon>Actinomycetota</taxon>
        <taxon>Actinomycetes</taxon>
        <taxon>Pseudonocardiales</taxon>
        <taxon>Pseudonocardiaceae</taxon>
        <taxon>Saccharothrix</taxon>
    </lineage>
</organism>
<feature type="transmembrane region" description="Helical" evidence="6">
    <location>
        <begin position="80"/>
        <end position="106"/>
    </location>
</feature>
<evidence type="ECO:0000256" key="6">
    <source>
        <dbReference type="RuleBase" id="RU361157"/>
    </source>
</evidence>
<dbReference type="PANTHER" id="PTHR43229:SF2">
    <property type="entry name" value="NODULATION PROTEIN J"/>
    <property type="match status" value="1"/>
</dbReference>
<feature type="transmembrane region" description="Helical" evidence="6">
    <location>
        <begin position="160"/>
        <end position="181"/>
    </location>
</feature>
<feature type="domain" description="ABC transmembrane type-2" evidence="8">
    <location>
        <begin position="49"/>
        <end position="276"/>
    </location>
</feature>
<evidence type="ECO:0000256" key="3">
    <source>
        <dbReference type="ARBA" id="ARBA00022989"/>
    </source>
</evidence>
<dbReference type="AlphaFoldDB" id="A0A7W9M001"/>
<evidence type="ECO:0000256" key="4">
    <source>
        <dbReference type="ARBA" id="ARBA00023136"/>
    </source>
</evidence>
<accession>A0A7W9M001</accession>
<gene>
    <name evidence="9" type="ORF">F4560_002222</name>
</gene>
<proteinExistence type="inferred from homology"/>
<evidence type="ECO:0000256" key="2">
    <source>
        <dbReference type="ARBA" id="ARBA00022692"/>
    </source>
</evidence>
<protein>
    <recommendedName>
        <fullName evidence="6">Transport permease protein</fullName>
    </recommendedName>
</protein>
<keyword evidence="3 6" id="KW-1133">Transmembrane helix</keyword>
<dbReference type="InterPro" id="IPR047817">
    <property type="entry name" value="ABC2_TM_bact-type"/>
</dbReference>
<dbReference type="Proteomes" id="UP000552097">
    <property type="component" value="Unassembled WGS sequence"/>
</dbReference>
<evidence type="ECO:0000313" key="9">
    <source>
        <dbReference type="EMBL" id="MBB5802454.1"/>
    </source>
</evidence>
<keyword evidence="10" id="KW-1185">Reference proteome</keyword>
<dbReference type="InterPro" id="IPR051784">
    <property type="entry name" value="Nod_factor_ABC_transporter"/>
</dbReference>
<comment type="caution">
    <text evidence="6">Lacks conserved residue(s) required for the propagation of feature annotation.</text>
</comment>
<feature type="transmembrane region" description="Helical" evidence="6">
    <location>
        <begin position="54"/>
        <end position="74"/>
    </location>
</feature>
<dbReference type="PROSITE" id="PS51012">
    <property type="entry name" value="ABC_TM2"/>
    <property type="match status" value="1"/>
</dbReference>
<feature type="transmembrane region" description="Helical" evidence="6">
    <location>
        <begin position="127"/>
        <end position="154"/>
    </location>
</feature>
<evidence type="ECO:0000256" key="7">
    <source>
        <dbReference type="SAM" id="MobiDB-lite"/>
    </source>
</evidence>
<keyword evidence="4 6" id="KW-0472">Membrane</keyword>
<feature type="transmembrane region" description="Helical" evidence="6">
    <location>
        <begin position="251"/>
        <end position="273"/>
    </location>
</feature>
<dbReference type="RefSeq" id="WP_184919161.1">
    <property type="nucleotide sequence ID" value="NZ_JACHMO010000001.1"/>
</dbReference>
<dbReference type="GO" id="GO:0043190">
    <property type="term" value="C:ATP-binding cassette (ABC) transporter complex"/>
    <property type="evidence" value="ECO:0007669"/>
    <property type="project" value="InterPro"/>
</dbReference>
<dbReference type="GO" id="GO:0140359">
    <property type="term" value="F:ABC-type transporter activity"/>
    <property type="evidence" value="ECO:0007669"/>
    <property type="project" value="InterPro"/>
</dbReference>
<comment type="similarity">
    <text evidence="6">Belongs to the ABC-2 integral membrane protein family.</text>
</comment>
<keyword evidence="5" id="KW-0046">Antibiotic resistance</keyword>
<evidence type="ECO:0000313" key="10">
    <source>
        <dbReference type="Proteomes" id="UP000552097"/>
    </source>
</evidence>
<reference evidence="9 10" key="1">
    <citation type="submission" date="2020-08" db="EMBL/GenBank/DDBJ databases">
        <title>Sequencing the genomes of 1000 actinobacteria strains.</title>
        <authorList>
            <person name="Klenk H.-P."/>
        </authorList>
    </citation>
    <scope>NUCLEOTIDE SEQUENCE [LARGE SCALE GENOMIC DNA]</scope>
    <source>
        <strain evidence="9 10">DSM 45486</strain>
    </source>
</reference>